<name>A0A8H4RWT6_9HELO</name>
<dbReference type="OrthoDB" id="1669814at2759"/>
<dbReference type="PRINTS" id="PR00081">
    <property type="entry name" value="GDHRDH"/>
</dbReference>
<evidence type="ECO:0000313" key="4">
    <source>
        <dbReference type="EMBL" id="KAF4636429.1"/>
    </source>
</evidence>
<comment type="caution">
    <text evidence="4">The sequence shown here is derived from an EMBL/GenBank/DDBJ whole genome shotgun (WGS) entry which is preliminary data.</text>
</comment>
<evidence type="ECO:0000256" key="3">
    <source>
        <dbReference type="ARBA" id="ARBA00023002"/>
    </source>
</evidence>
<reference evidence="4 5" key="1">
    <citation type="submission" date="2020-03" db="EMBL/GenBank/DDBJ databases">
        <title>Draft Genome Sequence of Cudoniella acicularis.</title>
        <authorList>
            <person name="Buettner E."/>
            <person name="Kellner H."/>
        </authorList>
    </citation>
    <scope>NUCLEOTIDE SEQUENCE [LARGE SCALE GENOMIC DNA]</scope>
    <source>
        <strain evidence="4 5">DSM 108380</strain>
    </source>
</reference>
<gene>
    <name evidence="4" type="ORF">G7Y89_g1663</name>
</gene>
<proteinExistence type="inferred from homology"/>
<dbReference type="EMBL" id="JAAMPI010000067">
    <property type="protein sequence ID" value="KAF4636429.1"/>
    <property type="molecule type" value="Genomic_DNA"/>
</dbReference>
<organism evidence="4 5">
    <name type="scientific">Cudoniella acicularis</name>
    <dbReference type="NCBI Taxonomy" id="354080"/>
    <lineage>
        <taxon>Eukaryota</taxon>
        <taxon>Fungi</taxon>
        <taxon>Dikarya</taxon>
        <taxon>Ascomycota</taxon>
        <taxon>Pezizomycotina</taxon>
        <taxon>Leotiomycetes</taxon>
        <taxon>Helotiales</taxon>
        <taxon>Tricladiaceae</taxon>
        <taxon>Cudoniella</taxon>
    </lineage>
</organism>
<keyword evidence="3" id="KW-0560">Oxidoreductase</keyword>
<sequence length="250" mass="25659">MASQLPLSGKVIAITGAASGIGLATAHLLASRGATLSLADLQESALSIAASSITSQYQVPIHTFVLDVRSASAVDSWISAIIEKFSRLDGAANLAGVIGKSIGIGGIADVDEEEWNFIIGVNLTGVMHCLRAQMKVISDGGSIVNAASIAGLMGRANNGAYAASLTRSAAKEIGVKGVRVNSIAPGRIDTPMSMTARSTDTVAIKKEATDIALRRSGKADEVASLIAFLLGEESKYITGGTHSIDGGWFC</sequence>
<comment type="similarity">
    <text evidence="1">Belongs to the short-chain dehydrogenases/reductases (SDR) family.</text>
</comment>
<dbReference type="SUPFAM" id="SSF51735">
    <property type="entry name" value="NAD(P)-binding Rossmann-fold domains"/>
    <property type="match status" value="1"/>
</dbReference>
<dbReference type="GO" id="GO:0009688">
    <property type="term" value="P:abscisic acid biosynthetic process"/>
    <property type="evidence" value="ECO:0007669"/>
    <property type="project" value="UniProtKB-ARBA"/>
</dbReference>
<protein>
    <submittedName>
        <fullName evidence="4">Uncharacterized protein</fullName>
    </submittedName>
</protein>
<evidence type="ECO:0000313" key="5">
    <source>
        <dbReference type="Proteomes" id="UP000566819"/>
    </source>
</evidence>
<dbReference type="PANTHER" id="PTHR24321:SF8">
    <property type="entry name" value="ESTRADIOL 17-BETA-DEHYDROGENASE 8-RELATED"/>
    <property type="match status" value="1"/>
</dbReference>
<evidence type="ECO:0000256" key="1">
    <source>
        <dbReference type="ARBA" id="ARBA00006484"/>
    </source>
</evidence>
<dbReference type="Gene3D" id="3.40.50.720">
    <property type="entry name" value="NAD(P)-binding Rossmann-like Domain"/>
    <property type="match status" value="1"/>
</dbReference>
<keyword evidence="5" id="KW-1185">Reference proteome</keyword>
<dbReference type="GO" id="GO:0016491">
    <property type="term" value="F:oxidoreductase activity"/>
    <property type="evidence" value="ECO:0007669"/>
    <property type="project" value="UniProtKB-KW"/>
</dbReference>
<dbReference type="Proteomes" id="UP000566819">
    <property type="component" value="Unassembled WGS sequence"/>
</dbReference>
<accession>A0A8H4RWT6</accession>
<dbReference type="PANTHER" id="PTHR24321">
    <property type="entry name" value="DEHYDROGENASES, SHORT CHAIN"/>
    <property type="match status" value="1"/>
</dbReference>
<dbReference type="Pfam" id="PF13561">
    <property type="entry name" value="adh_short_C2"/>
    <property type="match status" value="1"/>
</dbReference>
<dbReference type="AlphaFoldDB" id="A0A8H4RWT6"/>
<dbReference type="InterPro" id="IPR002347">
    <property type="entry name" value="SDR_fam"/>
</dbReference>
<dbReference type="FunFam" id="3.40.50.720:FF:000084">
    <property type="entry name" value="Short-chain dehydrogenase reductase"/>
    <property type="match status" value="1"/>
</dbReference>
<dbReference type="InterPro" id="IPR036291">
    <property type="entry name" value="NAD(P)-bd_dom_sf"/>
</dbReference>
<keyword evidence="2" id="KW-0521">NADP</keyword>
<evidence type="ECO:0000256" key="2">
    <source>
        <dbReference type="ARBA" id="ARBA00022857"/>
    </source>
</evidence>
<dbReference type="CDD" id="cd05233">
    <property type="entry name" value="SDR_c"/>
    <property type="match status" value="1"/>
</dbReference>